<protein>
    <submittedName>
        <fullName evidence="1">Uncharacterized protein</fullName>
    </submittedName>
</protein>
<proteinExistence type="predicted"/>
<name>A0A9X2M6R4_STRMQ</name>
<accession>A0A9X2M6R4</accession>
<sequence>MLPEVRKYVESVEASLTARRASMDAAHEKYPKRHGYGEDARRQEIAYNEEVNNAYATCSNVQADAWSALKASGDPLVRWIAENCADYPVEARCVLSALPATVAELDDLAGKMDWCHVWNDFRQQALDAGVMPGIKPPSPAMKAVFERIDRENCCPMSRGARQRIGEALDALVQETLTSADSATEARTAKAPA</sequence>
<organism evidence="1 2">
    <name type="scientific">Streptomyces malaysiensis subsp. samsunensis</name>
    <dbReference type="NCBI Taxonomy" id="459658"/>
    <lineage>
        <taxon>Bacteria</taxon>
        <taxon>Bacillati</taxon>
        <taxon>Actinomycetota</taxon>
        <taxon>Actinomycetes</taxon>
        <taxon>Kitasatosporales</taxon>
        <taxon>Streptomycetaceae</taxon>
        <taxon>Streptomyces</taxon>
        <taxon>Streptomyces violaceusniger group</taxon>
    </lineage>
</organism>
<dbReference type="RefSeq" id="WP_257636167.1">
    <property type="nucleotide sequence ID" value="NZ_JANIIC010000104.1"/>
</dbReference>
<comment type="caution">
    <text evidence="1">The sequence shown here is derived from an EMBL/GenBank/DDBJ whole genome shotgun (WGS) entry which is preliminary data.</text>
</comment>
<reference evidence="1" key="1">
    <citation type="submission" date="2022-06" db="EMBL/GenBank/DDBJ databases">
        <title>WGS of actinobacteria.</title>
        <authorList>
            <person name="Thawai C."/>
        </authorList>
    </citation>
    <scope>NUCLEOTIDE SEQUENCE</scope>
    <source>
        <strain evidence="1">DSM 42010</strain>
    </source>
</reference>
<evidence type="ECO:0000313" key="2">
    <source>
        <dbReference type="Proteomes" id="UP001142400"/>
    </source>
</evidence>
<dbReference type="AlphaFoldDB" id="A0A9X2M6R4"/>
<dbReference type="EMBL" id="JANIIC010000104">
    <property type="protein sequence ID" value="MCQ8836093.1"/>
    <property type="molecule type" value="Genomic_DNA"/>
</dbReference>
<dbReference type="Proteomes" id="UP001142400">
    <property type="component" value="Unassembled WGS sequence"/>
</dbReference>
<gene>
    <name evidence="1" type="ORF">NQU54_45535</name>
</gene>
<evidence type="ECO:0000313" key="1">
    <source>
        <dbReference type="EMBL" id="MCQ8836093.1"/>
    </source>
</evidence>
<keyword evidence="2" id="KW-1185">Reference proteome</keyword>